<feature type="region of interest" description="Disordered" evidence="1">
    <location>
        <begin position="320"/>
        <end position="363"/>
    </location>
</feature>
<feature type="compositionally biased region" description="Pro residues" evidence="1">
    <location>
        <begin position="353"/>
        <end position="363"/>
    </location>
</feature>
<reference evidence="4 5" key="1">
    <citation type="submission" date="2016-11" db="EMBL/GenBank/DDBJ databases">
        <title>Complete genome sequence of Streptomyces niveus SCSIO 3406.</title>
        <authorList>
            <person name="Zhu Q."/>
            <person name="Cheng W."/>
            <person name="Song Y."/>
            <person name="Li Q."/>
            <person name="Ju J."/>
        </authorList>
    </citation>
    <scope>NUCLEOTIDE SEQUENCE [LARGE SCALE GENOMIC DNA]</scope>
    <source>
        <strain evidence="4 5">SCSIO 3406</strain>
    </source>
</reference>
<keyword evidence="2" id="KW-0472">Membrane</keyword>
<keyword evidence="2" id="KW-1133">Transmembrane helix</keyword>
<dbReference type="OrthoDB" id="4338538at2"/>
<evidence type="ECO:0000313" key="5">
    <source>
        <dbReference type="Proteomes" id="UP000189677"/>
    </source>
</evidence>
<sequence>MSADAARPVPPPVPPPPLPLPPADRGATRIADRVVRRVAGRAAAEVLGAGPGGGEVVRTSVDVRGSRVDGVHLDVGLAYPAHLETSGAELQRRVTERTAYLTGLTVGRTTVRITRLAQSTATEPTEWAESARSRRRAARRPWSERRAPAAVFALLGAAVSGALLAVVVAVVVGRGPSGVRLRTLDWLTSHGPADTVVAVGAAVAVVAGLWTLFAALTPGLRGRLPMATPDATDATTNATATAVDRPAVAALVRHRAADVPGVSRVRVTARRRRIAVRARIGFGDPAGTRDALTRTTEGVVAGLGLAKPPRVRVRVSRDAYWQPPGTHDGEQRHEQNHEQDREQDREQKEATPHAPPPAPASAP</sequence>
<feature type="transmembrane region" description="Helical" evidence="2">
    <location>
        <begin position="149"/>
        <end position="175"/>
    </location>
</feature>
<dbReference type="Pfam" id="PF19803">
    <property type="entry name" value="DUF6286"/>
    <property type="match status" value="1"/>
</dbReference>
<feature type="compositionally biased region" description="Basic and acidic residues" evidence="1">
    <location>
        <begin position="327"/>
        <end position="351"/>
    </location>
</feature>
<evidence type="ECO:0000313" key="4">
    <source>
        <dbReference type="EMBL" id="AQU68014.1"/>
    </source>
</evidence>
<name>A0A1U9QUT3_STRNV</name>
<proteinExistence type="predicted"/>
<dbReference type="RefSeq" id="WP_078076599.1">
    <property type="nucleotide sequence ID" value="NZ_CP018047.1"/>
</dbReference>
<evidence type="ECO:0000256" key="2">
    <source>
        <dbReference type="SAM" id="Phobius"/>
    </source>
</evidence>
<evidence type="ECO:0000256" key="1">
    <source>
        <dbReference type="SAM" id="MobiDB-lite"/>
    </source>
</evidence>
<keyword evidence="2" id="KW-0812">Transmembrane</keyword>
<feature type="region of interest" description="Disordered" evidence="1">
    <location>
        <begin position="1"/>
        <end position="25"/>
    </location>
</feature>
<feature type="transmembrane region" description="Helical" evidence="2">
    <location>
        <begin position="195"/>
        <end position="216"/>
    </location>
</feature>
<keyword evidence="5" id="KW-1185">Reference proteome</keyword>
<dbReference type="Proteomes" id="UP000189677">
    <property type="component" value="Chromosome"/>
</dbReference>
<feature type="compositionally biased region" description="Pro residues" evidence="1">
    <location>
        <begin position="8"/>
        <end position="22"/>
    </location>
</feature>
<gene>
    <name evidence="4" type="ORF">BBN63_19080</name>
</gene>
<dbReference type="KEGG" id="snw:BBN63_19080"/>
<dbReference type="InterPro" id="IPR046253">
    <property type="entry name" value="DUF6286"/>
</dbReference>
<accession>A0A1U9QUT3</accession>
<dbReference type="EMBL" id="CP018047">
    <property type="protein sequence ID" value="AQU68014.1"/>
    <property type="molecule type" value="Genomic_DNA"/>
</dbReference>
<organism evidence="4 5">
    <name type="scientific">Streptomyces niveus</name>
    <name type="common">Streptomyces spheroides</name>
    <dbReference type="NCBI Taxonomy" id="193462"/>
    <lineage>
        <taxon>Bacteria</taxon>
        <taxon>Bacillati</taxon>
        <taxon>Actinomycetota</taxon>
        <taxon>Actinomycetes</taxon>
        <taxon>Kitasatosporales</taxon>
        <taxon>Streptomycetaceae</taxon>
        <taxon>Streptomyces</taxon>
    </lineage>
</organism>
<evidence type="ECO:0000259" key="3">
    <source>
        <dbReference type="Pfam" id="PF19803"/>
    </source>
</evidence>
<dbReference type="AlphaFoldDB" id="A0A1U9QUT3"/>
<protein>
    <recommendedName>
        <fullName evidence="3">DUF6286 domain-containing protein</fullName>
    </recommendedName>
</protein>
<feature type="domain" description="DUF6286" evidence="3">
    <location>
        <begin position="206"/>
        <end position="315"/>
    </location>
</feature>